<comment type="caution">
    <text evidence="1">The sequence shown here is derived from an EMBL/GenBank/DDBJ whole genome shotgun (WGS) entry which is preliminary data.</text>
</comment>
<name>A0A101DBZ6_ARCFL</name>
<reference evidence="3 4" key="2">
    <citation type="journal article" date="2015" name="MBio">
        <title>Genome-Resolved Metagenomic Analysis Reveals Roles for Candidate Phyla and Other Microbial Community Members in Biogeochemical Transformations in Oil Reservoirs.</title>
        <authorList>
            <person name="Hu P."/>
            <person name="Tom L."/>
            <person name="Singh A."/>
            <person name="Thomas B.C."/>
            <person name="Baker B.J."/>
            <person name="Piceno Y.M."/>
            <person name="Andersen G.L."/>
            <person name="Banfield J.F."/>
        </authorList>
    </citation>
    <scope>NUCLEOTIDE SEQUENCE [LARGE SCALE GENOMIC DNA]</scope>
</reference>
<accession>A0A101DBZ6</accession>
<dbReference type="EMBL" id="LGEQ01000051">
    <property type="protein sequence ID" value="KUJ92762.1"/>
    <property type="molecule type" value="Genomic_DNA"/>
</dbReference>
<proteinExistence type="predicted"/>
<protein>
    <submittedName>
        <fullName evidence="1">Uncharacterized protein</fullName>
    </submittedName>
</protein>
<sequence>MLSKHNAMRVRILSKALVALALLAVLGTAVYAKTLMDNTAIVTVSSPEKAKIYTFVLYPDGFRQVGKYEVAGEKSLALYLGSAKSAWMHEYWKNGRLSQPLILLVAVSEKGVDVKGINLDWESMESKKIKLGFKEDERVTKAISKLSFDKPQPLEDLYWAIEDSYEYTLPVVLSYVKPDSTTWGNMGYYYAKNQKVGFGVNTFISSWSISGYNIIQKREDKGVTGVFDVGEDCYIWMDVRYRYEKWVYYLDDEPILTMEHVYVKDFYPETLTAGTSKPSNARFVPVDSWEFKGSYTATRLTYPYYVFTTHYMTTDHFAIDCLKFIDALVLAGKISGRAATAAGAIGLFVDVDFKYDNIEAFYFSVVLYSYPKTTHRVYMAESEAVASVPAVYFNVG</sequence>
<evidence type="ECO:0000313" key="2">
    <source>
        <dbReference type="EMBL" id="KUK05534.1"/>
    </source>
</evidence>
<evidence type="ECO:0000313" key="1">
    <source>
        <dbReference type="EMBL" id="KUJ92762.1"/>
    </source>
</evidence>
<dbReference type="AlphaFoldDB" id="A0A101DBZ6"/>
<evidence type="ECO:0000313" key="4">
    <source>
        <dbReference type="Proteomes" id="UP000054307"/>
    </source>
</evidence>
<dbReference type="Proteomes" id="UP000054015">
    <property type="component" value="Unassembled WGS sequence"/>
</dbReference>
<dbReference type="Proteomes" id="UP000054307">
    <property type="component" value="Unassembled WGS sequence"/>
</dbReference>
<reference evidence="1" key="1">
    <citation type="journal article" date="2015" name="MBio">
        <title>Genome-resolved metagenomic analysis reveals roles for candidate phyla and other microbial community members in biogeochemical transformations in oil reservoirs.</title>
        <authorList>
            <person name="Hu P."/>
            <person name="Tom L."/>
            <person name="Singh A."/>
            <person name="Thomas B.C."/>
            <person name="Baker B.J."/>
            <person name="Piceno Y.M."/>
            <person name="Andersen G.L."/>
            <person name="Banfield J.F."/>
        </authorList>
    </citation>
    <scope>NUCLEOTIDE SEQUENCE [LARGE SCALE GENOMIC DNA]</scope>
    <source>
        <strain evidence="2">49_2300</strain>
        <strain evidence="1">49_95</strain>
    </source>
</reference>
<organism evidence="1 4">
    <name type="scientific">Archaeoglobus fulgidus</name>
    <dbReference type="NCBI Taxonomy" id="2234"/>
    <lineage>
        <taxon>Archaea</taxon>
        <taxon>Methanobacteriati</taxon>
        <taxon>Methanobacteriota</taxon>
        <taxon>Archaeoglobi</taxon>
        <taxon>Archaeoglobales</taxon>
        <taxon>Archaeoglobaceae</taxon>
        <taxon>Archaeoglobus</taxon>
    </lineage>
</organism>
<dbReference type="PATRIC" id="fig|2234.6.peg.764"/>
<dbReference type="EMBL" id="LGEX01000106">
    <property type="protein sequence ID" value="KUK05534.1"/>
    <property type="molecule type" value="Genomic_DNA"/>
</dbReference>
<gene>
    <name evidence="1" type="ORF">XD40_2053</name>
    <name evidence="2" type="ORF">XD48_2228</name>
</gene>
<evidence type="ECO:0000313" key="3">
    <source>
        <dbReference type="Proteomes" id="UP000054015"/>
    </source>
</evidence>